<dbReference type="InterPro" id="IPR029026">
    <property type="entry name" value="tRNA_m1G_MTases_N"/>
</dbReference>
<dbReference type="SUPFAM" id="SSF75217">
    <property type="entry name" value="alpha/beta knot"/>
    <property type="match status" value="1"/>
</dbReference>
<reference evidence="2 3" key="2">
    <citation type="submission" date="2019-10" db="EMBL/GenBank/DDBJ databases">
        <title>Genome Sequences from Six Type Strain Members of the Archaeal Family Sulfolobaceae: Acidianus ambivalens, Acidianus infernus, Metallosphaera prunae, Stygiolobus azoricus, Sulfolobus metallicus, and Sulfurisphaera ohwakuensis.</title>
        <authorList>
            <person name="Counts J.A."/>
            <person name="Kelly R.M."/>
        </authorList>
    </citation>
    <scope>NUCLEOTIDE SEQUENCE [LARGE SCALE GENOMIC DNA]</scope>
    <source>
        <strain evidence="2 3">LEI 10</strain>
    </source>
</reference>
<dbReference type="Gene3D" id="3.40.1280.10">
    <property type="match status" value="1"/>
</dbReference>
<accession>A0A650CXV1</accession>
<reference evidence="1 4" key="1">
    <citation type="submission" date="2019-10" db="EMBL/GenBank/DDBJ databases">
        <title>Comparative genomics of sulfur disproportionating microorganisms.</title>
        <authorList>
            <person name="Ward L.M."/>
            <person name="Bertran E."/>
            <person name="Johnston D."/>
        </authorList>
    </citation>
    <scope>NUCLEOTIDE SEQUENCE [LARGE SCALE GENOMIC DNA]</scope>
    <source>
        <strain evidence="1 4">DSM 3772</strain>
    </source>
</reference>
<sequence length="245" mass="28576">MFPFKRRKELNIAFFSSIFSIERTLTEKTLKASLLFRFFIEYRITNVYVICSSDKEYDLLREISKYALTPPYLKKYIPISPNLRKAGLLPPMNLPSHLVHRFPVEGEIRLGKNQDFGLHQKIRTTYRSIMFTDSVKGSFIQYPMIYYDGFEIHKIRFEKILEKNNLIIGSRNGKNPLKYKEEIISMYEEKGLTLLIGPPEGMLLKKLGEKFLEKSYNFIIKQGVSDVRAEEAIISSLSLLNAILE</sequence>
<dbReference type="AlphaFoldDB" id="A0A650CXV1"/>
<organism evidence="2 3">
    <name type="scientific">Acidianus ambivalens</name>
    <name type="common">Desulfurolobus ambivalens</name>
    <dbReference type="NCBI Taxonomy" id="2283"/>
    <lineage>
        <taxon>Archaea</taxon>
        <taxon>Thermoproteota</taxon>
        <taxon>Thermoprotei</taxon>
        <taxon>Sulfolobales</taxon>
        <taxon>Sulfolobaceae</taxon>
        <taxon>Acidianus</taxon>
    </lineage>
</organism>
<dbReference type="Proteomes" id="UP000426328">
    <property type="component" value="Chromosome"/>
</dbReference>
<dbReference type="KEGG" id="aamb:D1866_12095"/>
<dbReference type="RefSeq" id="WP_152940172.1">
    <property type="nucleotide sequence ID" value="NZ_CP045482.1"/>
</dbReference>
<protein>
    <submittedName>
        <fullName evidence="2">Uncharacterized protein</fullName>
    </submittedName>
</protein>
<dbReference type="InterPro" id="IPR003750">
    <property type="entry name" value="Put_MeTrfase-C9orf114-like"/>
</dbReference>
<dbReference type="Pfam" id="PF02598">
    <property type="entry name" value="Methyltrn_RNA_3"/>
    <property type="match status" value="1"/>
</dbReference>
<gene>
    <name evidence="2" type="ORF">D1866_12095</name>
    <name evidence="1" type="ORF">GFB69_03535</name>
</gene>
<dbReference type="GeneID" id="42780486"/>
<keyword evidence="3" id="KW-1185">Reference proteome</keyword>
<evidence type="ECO:0000313" key="2">
    <source>
        <dbReference type="EMBL" id="QGR22628.1"/>
    </source>
</evidence>
<dbReference type="CDD" id="cd18086">
    <property type="entry name" value="HsC9orf114-like"/>
    <property type="match status" value="1"/>
</dbReference>
<dbReference type="InterPro" id="IPR012340">
    <property type="entry name" value="NA-bd_OB-fold"/>
</dbReference>
<evidence type="ECO:0000313" key="1">
    <source>
        <dbReference type="EMBL" id="MQL54839.1"/>
    </source>
</evidence>
<dbReference type="Gene3D" id="2.40.50.140">
    <property type="entry name" value="Nucleic acid-binding proteins"/>
    <property type="match status" value="1"/>
</dbReference>
<name>A0A650CXV1_ACIAM</name>
<evidence type="ECO:0000313" key="4">
    <source>
        <dbReference type="Proteomes" id="UP000474054"/>
    </source>
</evidence>
<dbReference type="EMBL" id="WHYS01000001">
    <property type="protein sequence ID" value="MQL54839.1"/>
    <property type="molecule type" value="Genomic_DNA"/>
</dbReference>
<proteinExistence type="predicted"/>
<dbReference type="InterPro" id="IPR029028">
    <property type="entry name" value="Alpha/beta_knot_MTases"/>
</dbReference>
<evidence type="ECO:0000313" key="3">
    <source>
        <dbReference type="Proteomes" id="UP000426328"/>
    </source>
</evidence>
<dbReference type="Proteomes" id="UP000474054">
    <property type="component" value="Unassembled WGS sequence"/>
</dbReference>
<dbReference type="EMBL" id="CP045482">
    <property type="protein sequence ID" value="QGR22628.1"/>
    <property type="molecule type" value="Genomic_DNA"/>
</dbReference>